<accession>A0A218V9Y8</accession>
<gene>
    <name evidence="1" type="ORF">RLOC_00006362</name>
</gene>
<dbReference type="Proteomes" id="UP000197619">
    <property type="component" value="Unassembled WGS sequence"/>
</dbReference>
<evidence type="ECO:0000313" key="2">
    <source>
        <dbReference type="Proteomes" id="UP000197619"/>
    </source>
</evidence>
<organism evidence="1 2">
    <name type="scientific">Lonchura striata</name>
    <name type="common">white-rumped munia</name>
    <dbReference type="NCBI Taxonomy" id="40157"/>
    <lineage>
        <taxon>Eukaryota</taxon>
        <taxon>Metazoa</taxon>
        <taxon>Chordata</taxon>
        <taxon>Craniata</taxon>
        <taxon>Vertebrata</taxon>
        <taxon>Euteleostomi</taxon>
        <taxon>Archelosauria</taxon>
        <taxon>Archosauria</taxon>
        <taxon>Dinosauria</taxon>
        <taxon>Saurischia</taxon>
        <taxon>Theropoda</taxon>
        <taxon>Coelurosauria</taxon>
        <taxon>Aves</taxon>
        <taxon>Neognathae</taxon>
        <taxon>Neoaves</taxon>
        <taxon>Telluraves</taxon>
        <taxon>Australaves</taxon>
        <taxon>Passeriformes</taxon>
        <taxon>Passeroidea</taxon>
        <taxon>Estrildidae</taxon>
        <taxon>Estrildinae</taxon>
        <taxon>Lonchura</taxon>
    </lineage>
</organism>
<name>A0A218V9Y8_9PASE</name>
<protein>
    <submittedName>
        <fullName evidence="1">Uncharacterized protein</fullName>
    </submittedName>
</protein>
<sequence length="177" mass="20126">MQNPDFSEMKPLREAEDLERLFEAYGIKLELLRDLSDAILRDGLLRLRDGSRTSQTSMENQAAVPVTEICRKTIPRISWKDKPSRTPARHIQALVIQGGLRAPKENEGRKVKRENQESGSEVPLARLAHLDLREFLGHLDPKAAREKLALEQLVQEVPMDSLALGVIGDLWDQRENE</sequence>
<keyword evidence="2" id="KW-1185">Reference proteome</keyword>
<dbReference type="AlphaFoldDB" id="A0A218V9Y8"/>
<dbReference type="EMBL" id="MUZQ01000021">
    <property type="protein sequence ID" value="OWK62854.1"/>
    <property type="molecule type" value="Genomic_DNA"/>
</dbReference>
<reference evidence="1 2" key="1">
    <citation type="submission" date="2017-05" db="EMBL/GenBank/DDBJ databases">
        <title>Genome of assembly of the Bengalese finch, Lonchura striata domestica.</title>
        <authorList>
            <person name="Colquitt B.M."/>
            <person name="Brainard M.S."/>
        </authorList>
    </citation>
    <scope>NUCLEOTIDE SEQUENCE [LARGE SCALE GENOMIC DNA]</scope>
    <source>
        <strain evidence="1">White83orange57</strain>
    </source>
</reference>
<evidence type="ECO:0000313" key="1">
    <source>
        <dbReference type="EMBL" id="OWK62854.1"/>
    </source>
</evidence>
<comment type="caution">
    <text evidence="1">The sequence shown here is derived from an EMBL/GenBank/DDBJ whole genome shotgun (WGS) entry which is preliminary data.</text>
</comment>
<proteinExistence type="predicted"/>